<dbReference type="Gene3D" id="3.30.160.750">
    <property type="match status" value="1"/>
</dbReference>
<dbReference type="Pfam" id="PF02675">
    <property type="entry name" value="AdoMet_dc"/>
    <property type="match status" value="1"/>
</dbReference>
<feature type="site" description="Cleavage (non-hydrolytic); by autolysis" evidence="10">
    <location>
        <begin position="63"/>
        <end position="64"/>
    </location>
</feature>
<dbReference type="InterPro" id="IPR017716">
    <property type="entry name" value="S-AdoMet_deCOase_pro-enz"/>
</dbReference>
<evidence type="ECO:0000256" key="1">
    <source>
        <dbReference type="ARBA" id="ARBA00022691"/>
    </source>
</evidence>
<reference evidence="11" key="1">
    <citation type="submission" date="2022-07" db="EMBL/GenBank/DDBJ databases">
        <title>Sphingomonas sp. nov., a novel bacterium isolated from the north slope of the Mount Everest.</title>
        <authorList>
            <person name="Cui X."/>
            <person name="Liu Y."/>
        </authorList>
    </citation>
    <scope>NUCLEOTIDE SEQUENCE</scope>
    <source>
        <strain evidence="11">S5-59</strain>
    </source>
</reference>
<keyword evidence="1 10" id="KW-0949">S-adenosyl-L-methionine</keyword>
<evidence type="ECO:0000256" key="2">
    <source>
        <dbReference type="ARBA" id="ARBA00022793"/>
    </source>
</evidence>
<organism evidence="11 12">
    <name type="scientific">Sphingomonas qomolangmaensis</name>
    <dbReference type="NCBI Taxonomy" id="2918765"/>
    <lineage>
        <taxon>Bacteria</taxon>
        <taxon>Pseudomonadati</taxon>
        <taxon>Pseudomonadota</taxon>
        <taxon>Alphaproteobacteria</taxon>
        <taxon>Sphingomonadales</taxon>
        <taxon>Sphingomonadaceae</taxon>
        <taxon>Sphingomonas</taxon>
    </lineage>
</organism>
<evidence type="ECO:0000256" key="6">
    <source>
        <dbReference type="ARBA" id="ARBA00023145"/>
    </source>
</evidence>
<name>A0ABY5L4G3_9SPHN</name>
<evidence type="ECO:0000256" key="3">
    <source>
        <dbReference type="ARBA" id="ARBA00022813"/>
    </source>
</evidence>
<dbReference type="RefSeq" id="WP_256505588.1">
    <property type="nucleotide sequence ID" value="NZ_CP101740.1"/>
</dbReference>
<comment type="catalytic activity">
    <reaction evidence="10">
        <text>S-adenosyl-L-methionine + H(+) = S-adenosyl 3-(methylsulfanyl)propylamine + CO2</text>
        <dbReference type="Rhea" id="RHEA:15981"/>
        <dbReference type="ChEBI" id="CHEBI:15378"/>
        <dbReference type="ChEBI" id="CHEBI:16526"/>
        <dbReference type="ChEBI" id="CHEBI:57443"/>
        <dbReference type="ChEBI" id="CHEBI:59789"/>
        <dbReference type="EC" id="4.1.1.50"/>
    </reaction>
</comment>
<sequence>MIPPYDGRHLIADLHDCSGLDDLALVERALRDGAAAAGATVLDVRLHAFGPGQGVTGVALLAESHISIHSWPEHGYAAIDIFLCGRRCDPQAALAVIVAALRGRVASETVIARGFGVVPTPVRAG</sequence>
<dbReference type="InterPro" id="IPR042286">
    <property type="entry name" value="AdoMetDC_C"/>
</dbReference>
<keyword evidence="9 10" id="KW-0670">Pyruvate</keyword>
<dbReference type="PANTHER" id="PTHR33866">
    <property type="entry name" value="S-ADENOSYLMETHIONINE DECARBOXYLASE PROENZYME"/>
    <property type="match status" value="1"/>
</dbReference>
<keyword evidence="4 10" id="KW-0745">Spermidine biosynthesis</keyword>
<keyword evidence="2 10" id="KW-0210">Decarboxylase</keyword>
<comment type="function">
    <text evidence="10">Catalyzes the decarboxylation of S-adenosylmethionine to S-adenosylmethioninamine (dcAdoMet), the propylamine donor required for the synthesis of the polyamines spermine and spermidine from the diamine putrescine.</text>
</comment>
<comment type="similarity">
    <text evidence="10">Belongs to the prokaryotic AdoMetDC family. Type 1 subfamily.</text>
</comment>
<proteinExistence type="inferred from homology"/>
<dbReference type="EC" id="4.1.1.50" evidence="10"/>
<evidence type="ECO:0000256" key="8">
    <source>
        <dbReference type="ARBA" id="ARBA00023270"/>
    </source>
</evidence>
<feature type="active site" description="Proton donor; for catalytic activity" evidence="10">
    <location>
        <position position="84"/>
    </location>
</feature>
<keyword evidence="7 10" id="KW-0456">Lyase</keyword>
<comment type="PTM">
    <text evidence="10">Is synthesized initially as an inactive proenzyme. Formation of the active enzyme involves a self-maturation process in which the active site pyruvoyl group is generated from an internal serine residue via an autocatalytic post-translational modification. Two non-identical subunits are generated from the proenzyme in this reaction, and the pyruvate is formed at the N-terminus of the alpha chain, which is derived from the carboxyl end of the proenzyme. The post-translation cleavage follows an unusual pathway, termed non-hydrolytic serinolysis, in which the side chain hydroxyl group of the serine supplies its oxygen atom to form the C-terminus of the beta chain, while the remainder of the serine residue undergoes an oxidative deamination to produce ammonia and the pyruvoyl group blocking the N-terminus of the alpha chain.</text>
</comment>
<dbReference type="GO" id="GO:0004014">
    <property type="term" value="F:adenosylmethionine decarboxylase activity"/>
    <property type="evidence" value="ECO:0007669"/>
    <property type="project" value="UniProtKB-EC"/>
</dbReference>
<dbReference type="SUPFAM" id="SSF56276">
    <property type="entry name" value="S-adenosylmethionine decarboxylase"/>
    <property type="match status" value="1"/>
</dbReference>
<evidence type="ECO:0000313" key="11">
    <source>
        <dbReference type="EMBL" id="UUL81853.1"/>
    </source>
</evidence>
<protein>
    <recommendedName>
        <fullName evidence="10">S-adenosylmethionine decarboxylase proenzyme</fullName>
        <shortName evidence="10">AdoMetDC</shortName>
        <shortName evidence="10">SAMDC</shortName>
        <ecNumber evidence="10">4.1.1.50</ecNumber>
    </recommendedName>
    <component>
        <recommendedName>
            <fullName evidence="10">S-adenosylmethionine decarboxylase beta chain</fullName>
        </recommendedName>
    </component>
    <component>
        <recommendedName>
            <fullName evidence="10">S-adenosylmethionine decarboxylase alpha chain</fullName>
        </recommendedName>
    </component>
</protein>
<keyword evidence="8 10" id="KW-0704">Schiff base</keyword>
<comment type="cofactor">
    <cofactor evidence="10">
        <name>pyruvate</name>
        <dbReference type="ChEBI" id="CHEBI:15361"/>
    </cofactor>
    <text evidence="10">Binds 1 pyruvoyl group covalently per subunit.</text>
</comment>
<keyword evidence="5 10" id="KW-0620">Polyamine biosynthesis</keyword>
<dbReference type="Gene3D" id="3.30.360.110">
    <property type="entry name" value="S-adenosylmethionine decarboxylase domain"/>
    <property type="match status" value="1"/>
</dbReference>
<evidence type="ECO:0000313" key="12">
    <source>
        <dbReference type="Proteomes" id="UP001058533"/>
    </source>
</evidence>
<comment type="subunit">
    <text evidence="10">Heterotetramer of two alpha and two beta chains arranged as a dimer of alpha/beta heterodimers.</text>
</comment>
<evidence type="ECO:0000256" key="10">
    <source>
        <dbReference type="HAMAP-Rule" id="MF_00464"/>
    </source>
</evidence>
<feature type="chain" id="PRO_5044925576" description="S-adenosylmethionine decarboxylase beta chain" evidence="10">
    <location>
        <begin position="1"/>
        <end position="63"/>
    </location>
</feature>
<dbReference type="InterPro" id="IPR003826">
    <property type="entry name" value="AdoMetDC_fam_prok"/>
</dbReference>
<keyword evidence="6 10" id="KW-0865">Zymogen</keyword>
<evidence type="ECO:0000256" key="9">
    <source>
        <dbReference type="ARBA" id="ARBA00023317"/>
    </source>
</evidence>
<keyword evidence="3 10" id="KW-0068">Autocatalytic cleavage</keyword>
<dbReference type="InterPro" id="IPR042284">
    <property type="entry name" value="AdoMetDC_N"/>
</dbReference>
<evidence type="ECO:0000256" key="7">
    <source>
        <dbReference type="ARBA" id="ARBA00023239"/>
    </source>
</evidence>
<feature type="chain" id="PRO_5044925577" description="S-adenosylmethionine decarboxylase alpha chain" evidence="10">
    <location>
        <begin position="64"/>
        <end position="125"/>
    </location>
</feature>
<comment type="pathway">
    <text evidence="10">Amine and polyamine biosynthesis; S-adenosylmethioninamine biosynthesis; S-adenosylmethioninamine from S-adenosyl-L-methionine: step 1/1.</text>
</comment>
<dbReference type="HAMAP" id="MF_00464">
    <property type="entry name" value="AdoMetDC_1"/>
    <property type="match status" value="1"/>
</dbReference>
<dbReference type="InterPro" id="IPR016067">
    <property type="entry name" value="S-AdoMet_deCO2ase_core"/>
</dbReference>
<gene>
    <name evidence="11" type="primary">speD</name>
    <name evidence="10" type="synonym">speH</name>
    <name evidence="11" type="ORF">NMP03_11700</name>
</gene>
<dbReference type="Proteomes" id="UP001058533">
    <property type="component" value="Chromosome"/>
</dbReference>
<feature type="active site" description="Proton acceptor; for processing activity" evidence="10">
    <location>
        <position position="69"/>
    </location>
</feature>
<feature type="modified residue" description="Pyruvic acid (Ser); by autocatalysis" evidence="10">
    <location>
        <position position="64"/>
    </location>
</feature>
<evidence type="ECO:0000256" key="4">
    <source>
        <dbReference type="ARBA" id="ARBA00023066"/>
    </source>
</evidence>
<keyword evidence="12" id="KW-1185">Reference proteome</keyword>
<dbReference type="NCBIfam" id="TIGR03330">
    <property type="entry name" value="SAM_DCase_Bsu"/>
    <property type="match status" value="1"/>
</dbReference>
<dbReference type="PANTHER" id="PTHR33866:SF2">
    <property type="entry name" value="S-ADENOSYLMETHIONINE DECARBOXYLASE PROENZYME"/>
    <property type="match status" value="1"/>
</dbReference>
<accession>A0ABY5L4G3</accession>
<feature type="active site" description="Schiff-base intermediate with substrate; via pyruvic acid" evidence="10">
    <location>
        <position position="64"/>
    </location>
</feature>
<evidence type="ECO:0000256" key="5">
    <source>
        <dbReference type="ARBA" id="ARBA00023115"/>
    </source>
</evidence>
<dbReference type="EMBL" id="CP101740">
    <property type="protein sequence ID" value="UUL81853.1"/>
    <property type="molecule type" value="Genomic_DNA"/>
</dbReference>